<organism evidence="3 4">
    <name type="scientific">Phenylobacterium deserti</name>
    <dbReference type="NCBI Taxonomy" id="1914756"/>
    <lineage>
        <taxon>Bacteria</taxon>
        <taxon>Pseudomonadati</taxon>
        <taxon>Pseudomonadota</taxon>
        <taxon>Alphaproteobacteria</taxon>
        <taxon>Caulobacterales</taxon>
        <taxon>Caulobacteraceae</taxon>
        <taxon>Phenylobacterium</taxon>
    </lineage>
</organism>
<feature type="binding site" evidence="2">
    <location>
        <position position="40"/>
    </location>
    <ligand>
        <name>Fe cation</name>
        <dbReference type="ChEBI" id="CHEBI:24875"/>
        <label>1</label>
    </ligand>
</feature>
<proteinExistence type="predicted"/>
<protein>
    <submittedName>
        <fullName evidence="3">Metallophosphoesterase</fullName>
    </submittedName>
</protein>
<feature type="binding site" evidence="2">
    <location>
        <position position="182"/>
    </location>
    <ligand>
        <name>Fe cation</name>
        <dbReference type="ChEBI" id="CHEBI:24875"/>
        <label>1</label>
    </ligand>
</feature>
<dbReference type="InterPro" id="IPR029052">
    <property type="entry name" value="Metallo-depent_PP-like"/>
</dbReference>
<dbReference type="PANTHER" id="PTHR36303">
    <property type="entry name" value="2',3'-CYCLIC-NUCLEOTIDE 2'-PHOSPHODIESTERASE"/>
    <property type="match status" value="1"/>
</dbReference>
<keyword evidence="2" id="KW-0479">Metal-binding</keyword>
<feature type="binding site" evidence="2">
    <location>
        <position position="155"/>
    </location>
    <ligand>
        <name>Fe cation</name>
        <dbReference type="ChEBI" id="CHEBI:24875"/>
        <label>2</label>
    </ligand>
</feature>
<dbReference type="EMBL" id="QFYR01000001">
    <property type="protein sequence ID" value="RAK57597.1"/>
    <property type="molecule type" value="Genomic_DNA"/>
</dbReference>
<dbReference type="OrthoDB" id="9801109at2"/>
<feature type="active site" description="Proton donor" evidence="1">
    <location>
        <position position="68"/>
    </location>
</feature>
<evidence type="ECO:0000313" key="4">
    <source>
        <dbReference type="Proteomes" id="UP000249725"/>
    </source>
</evidence>
<comment type="caution">
    <text evidence="3">The sequence shown here is derived from an EMBL/GenBank/DDBJ whole genome shotgun (WGS) entry which is preliminary data.</text>
</comment>
<dbReference type="Proteomes" id="UP000249725">
    <property type="component" value="Unassembled WGS sequence"/>
</dbReference>
<gene>
    <name evidence="3" type="ORF">DJ018_06625</name>
</gene>
<feature type="binding site" evidence="2">
    <location>
        <position position="8"/>
    </location>
    <ligand>
        <name>Fe cation</name>
        <dbReference type="ChEBI" id="CHEBI:24875"/>
        <label>1</label>
    </ligand>
</feature>
<dbReference type="PANTHER" id="PTHR36303:SF1">
    <property type="entry name" value="2',3'-CYCLIC-NUCLEOTIDE 2'-PHOSPHODIESTERASE"/>
    <property type="match status" value="1"/>
</dbReference>
<dbReference type="GO" id="GO:0046872">
    <property type="term" value="F:metal ion binding"/>
    <property type="evidence" value="ECO:0007669"/>
    <property type="project" value="UniProtKB-KW"/>
</dbReference>
<keyword evidence="4" id="KW-1185">Reference proteome</keyword>
<dbReference type="GO" id="GO:0004113">
    <property type="term" value="F:2',3'-cyclic-nucleotide 3'-phosphodiesterase activity"/>
    <property type="evidence" value="ECO:0007669"/>
    <property type="project" value="TreeGrafter"/>
</dbReference>
<sequence>MRFAFFGDVVGRAGREGLAEHLPHIRRRLGLEFVIINAENAAAGFGITEATARELFDAGADCLTLGNHSWDQKEALTYIVREPRLIRPANYSPFAEAPGRGAQLFETQNGRRILVINALGRVHMDALDDPFAAVDRELESAPLGVVADAVVVDIHAEATSEKMAMGHFCDGRASLVVGTHTHVPTADCQILPGGTAYQTDAGACADYDSVIGNQKEEPLRRFTTRISGGRYKPAEGPATVCGVFVETNDATGLARRVEPIRVGGRLSPALPTLEAAVGA</sequence>
<evidence type="ECO:0000256" key="1">
    <source>
        <dbReference type="PIRSR" id="PIRSR004789-50"/>
    </source>
</evidence>
<feature type="binding site" evidence="2">
    <location>
        <position position="180"/>
    </location>
    <ligand>
        <name>Fe cation</name>
        <dbReference type="ChEBI" id="CHEBI:24875"/>
        <label>2</label>
    </ligand>
</feature>
<dbReference type="PIRSF" id="PIRSF004789">
    <property type="entry name" value="DR1281"/>
    <property type="match status" value="1"/>
</dbReference>
<dbReference type="InterPro" id="IPR005235">
    <property type="entry name" value="YmdB-like"/>
</dbReference>
<dbReference type="SUPFAM" id="SSF56300">
    <property type="entry name" value="Metallo-dependent phosphatases"/>
    <property type="match status" value="1"/>
</dbReference>
<evidence type="ECO:0000313" key="3">
    <source>
        <dbReference type="EMBL" id="RAK57597.1"/>
    </source>
</evidence>
<accession>A0A328ASK7</accession>
<dbReference type="Gene3D" id="3.60.21.10">
    <property type="match status" value="1"/>
</dbReference>
<dbReference type="Pfam" id="PF13277">
    <property type="entry name" value="YmdB"/>
    <property type="match status" value="1"/>
</dbReference>
<evidence type="ECO:0000256" key="2">
    <source>
        <dbReference type="PIRSR" id="PIRSR004789-51"/>
    </source>
</evidence>
<feature type="binding site" evidence="2">
    <location>
        <position position="67"/>
    </location>
    <ligand>
        <name>Fe cation</name>
        <dbReference type="ChEBI" id="CHEBI:24875"/>
        <label>2</label>
    </ligand>
</feature>
<feature type="binding site" evidence="2">
    <location>
        <position position="39"/>
    </location>
    <ligand>
        <name>Fe cation</name>
        <dbReference type="ChEBI" id="CHEBI:24875"/>
        <label>1</label>
    </ligand>
</feature>
<dbReference type="RefSeq" id="WP_111514048.1">
    <property type="nucleotide sequence ID" value="NZ_QFYR01000001.1"/>
</dbReference>
<reference evidence="4" key="1">
    <citation type="submission" date="2018-05" db="EMBL/GenBank/DDBJ databases">
        <authorList>
            <person name="Li X."/>
        </authorList>
    </citation>
    <scope>NUCLEOTIDE SEQUENCE [LARGE SCALE GENOMIC DNA]</scope>
    <source>
        <strain evidence="4">YIM 73061</strain>
    </source>
</reference>
<dbReference type="AlphaFoldDB" id="A0A328ASK7"/>
<feature type="binding site" evidence="2">
    <location>
        <position position="39"/>
    </location>
    <ligand>
        <name>Fe cation</name>
        <dbReference type="ChEBI" id="CHEBI:24875"/>
        <label>2</label>
    </ligand>
</feature>
<name>A0A328ASK7_9CAUL</name>